<dbReference type="EMBL" id="DXGD01000228">
    <property type="protein sequence ID" value="HIW99718.1"/>
    <property type="molecule type" value="Genomic_DNA"/>
</dbReference>
<keyword evidence="2" id="KW-1133">Transmembrane helix</keyword>
<accession>A0A9D1USR2</accession>
<dbReference type="SUPFAM" id="SSF103473">
    <property type="entry name" value="MFS general substrate transporter"/>
    <property type="match status" value="1"/>
</dbReference>
<dbReference type="GO" id="GO:0022857">
    <property type="term" value="F:transmembrane transporter activity"/>
    <property type="evidence" value="ECO:0007669"/>
    <property type="project" value="InterPro"/>
</dbReference>
<keyword evidence="2" id="KW-0472">Membrane</keyword>
<dbReference type="PANTHER" id="PTHR23523">
    <property type="match status" value="1"/>
</dbReference>
<gene>
    <name evidence="3" type="ORF">H9871_06205</name>
</gene>
<name>A0A9D1USR2_9MICC</name>
<feature type="transmembrane region" description="Helical" evidence="2">
    <location>
        <begin position="329"/>
        <end position="350"/>
    </location>
</feature>
<protein>
    <submittedName>
        <fullName evidence="3">MFS transporter</fullName>
    </submittedName>
</protein>
<dbReference type="AlphaFoldDB" id="A0A9D1USR2"/>
<dbReference type="Pfam" id="PF07690">
    <property type="entry name" value="MFS_1"/>
    <property type="match status" value="1"/>
</dbReference>
<dbReference type="PANTHER" id="PTHR23523:SF2">
    <property type="entry name" value="2-NITROIMIDAZOLE TRANSPORTER"/>
    <property type="match status" value="1"/>
</dbReference>
<reference evidence="3" key="1">
    <citation type="journal article" date="2021" name="PeerJ">
        <title>Extensive microbial diversity within the chicken gut microbiome revealed by metagenomics and culture.</title>
        <authorList>
            <person name="Gilroy R."/>
            <person name="Ravi A."/>
            <person name="Getino M."/>
            <person name="Pursley I."/>
            <person name="Horton D.L."/>
            <person name="Alikhan N.F."/>
            <person name="Baker D."/>
            <person name="Gharbi K."/>
            <person name="Hall N."/>
            <person name="Watson M."/>
            <person name="Adriaenssens E.M."/>
            <person name="Foster-Nyarko E."/>
            <person name="Jarju S."/>
            <person name="Secka A."/>
            <person name="Antonio M."/>
            <person name="Oren A."/>
            <person name="Chaudhuri R.R."/>
            <person name="La Ragione R."/>
            <person name="Hildebrand F."/>
            <person name="Pallen M.J."/>
        </authorList>
    </citation>
    <scope>NUCLEOTIDE SEQUENCE</scope>
    <source>
        <strain evidence="3">ChiHejej3B27-3195</strain>
    </source>
</reference>
<feature type="transmembrane region" description="Helical" evidence="2">
    <location>
        <begin position="117"/>
        <end position="138"/>
    </location>
</feature>
<keyword evidence="2" id="KW-0812">Transmembrane</keyword>
<evidence type="ECO:0000313" key="3">
    <source>
        <dbReference type="EMBL" id="HIW99718.1"/>
    </source>
</evidence>
<evidence type="ECO:0000256" key="2">
    <source>
        <dbReference type="SAM" id="Phobius"/>
    </source>
</evidence>
<evidence type="ECO:0000313" key="4">
    <source>
        <dbReference type="Proteomes" id="UP000824151"/>
    </source>
</evidence>
<dbReference type="InterPro" id="IPR036259">
    <property type="entry name" value="MFS_trans_sf"/>
</dbReference>
<feature type="transmembrane region" description="Helical" evidence="2">
    <location>
        <begin position="277"/>
        <end position="297"/>
    </location>
</feature>
<evidence type="ECO:0000256" key="1">
    <source>
        <dbReference type="SAM" id="MobiDB-lite"/>
    </source>
</evidence>
<proteinExistence type="predicted"/>
<feature type="compositionally biased region" description="Low complexity" evidence="1">
    <location>
        <begin position="201"/>
        <end position="231"/>
    </location>
</feature>
<dbReference type="Proteomes" id="UP000824151">
    <property type="component" value="Unassembled WGS sequence"/>
</dbReference>
<feature type="transmembrane region" description="Helical" evidence="2">
    <location>
        <begin position="24"/>
        <end position="44"/>
    </location>
</feature>
<feature type="transmembrane region" description="Helical" evidence="2">
    <location>
        <begin position="144"/>
        <end position="166"/>
    </location>
</feature>
<dbReference type="Gene3D" id="1.20.1250.20">
    <property type="entry name" value="MFS general substrate transporter like domains"/>
    <property type="match status" value="1"/>
</dbReference>
<feature type="transmembrane region" description="Helical" evidence="2">
    <location>
        <begin position="238"/>
        <end position="257"/>
    </location>
</feature>
<feature type="transmembrane region" description="Helical" evidence="2">
    <location>
        <begin position="81"/>
        <end position="105"/>
    </location>
</feature>
<feature type="non-terminal residue" evidence="3">
    <location>
        <position position="385"/>
    </location>
</feature>
<feature type="transmembrane region" description="Helical" evidence="2">
    <location>
        <begin position="304"/>
        <end position="323"/>
    </location>
</feature>
<sequence>MVGVSLRAPIIAPTAVMDAIRDDVGLTAASAGLLTAIPVLLFALTTPAAVKISKRWGPEAAVVVCLAGVVAGTVLRSLGSTVALFAGTALIGAAITVGNIVVPVLTRRDVPLAKVPMVTGLYVVSINIGSMATLIGTAPLADLVGWPLAIAGWAVITAAGLVFWCFRLRPARERDGDGDGGGDEGAAPDEALSSDEEQDAAQDAAQDTARDTAQSGRETSSARGEGSGSAAVPRNPRLIVILLLIAFCGQAAAYYGTTTWLPLLLAETRGLSASTSAVAASLFQIAAIAGALGVPLLAIRFRPVVPVAVVAGLWITLPVGLLVAPEAFVIWSLIGGAAQGGGFTAIFSIIPRISRSDGEAARASAMVQGGGYLAATLAPPLAGWL</sequence>
<dbReference type="InterPro" id="IPR011701">
    <property type="entry name" value="MFS"/>
</dbReference>
<dbReference type="InterPro" id="IPR052524">
    <property type="entry name" value="MFS_Cyanate_Porter"/>
</dbReference>
<comment type="caution">
    <text evidence="3">The sequence shown here is derived from an EMBL/GenBank/DDBJ whole genome shotgun (WGS) entry which is preliminary data.</text>
</comment>
<organism evidence="3 4">
    <name type="scientific">Candidatus Nesterenkonia stercoripullorum</name>
    <dbReference type="NCBI Taxonomy" id="2838701"/>
    <lineage>
        <taxon>Bacteria</taxon>
        <taxon>Bacillati</taxon>
        <taxon>Actinomycetota</taxon>
        <taxon>Actinomycetes</taxon>
        <taxon>Micrococcales</taxon>
        <taxon>Micrococcaceae</taxon>
        <taxon>Nesterenkonia</taxon>
    </lineage>
</organism>
<feature type="region of interest" description="Disordered" evidence="1">
    <location>
        <begin position="174"/>
        <end position="231"/>
    </location>
</feature>
<feature type="transmembrane region" description="Helical" evidence="2">
    <location>
        <begin position="56"/>
        <end position="75"/>
    </location>
</feature>
<reference evidence="3" key="2">
    <citation type="submission" date="2021-04" db="EMBL/GenBank/DDBJ databases">
        <authorList>
            <person name="Gilroy R."/>
        </authorList>
    </citation>
    <scope>NUCLEOTIDE SEQUENCE</scope>
    <source>
        <strain evidence="3">ChiHejej3B27-3195</strain>
    </source>
</reference>